<dbReference type="InterPro" id="IPR004256">
    <property type="entry name" value="DUF234"/>
</dbReference>
<feature type="domain" description="ATPase" evidence="1">
    <location>
        <begin position="2"/>
        <end position="204"/>
    </location>
</feature>
<keyword evidence="4" id="KW-1185">Reference proteome</keyword>
<dbReference type="InterPro" id="IPR027417">
    <property type="entry name" value="P-loop_NTPase"/>
</dbReference>
<dbReference type="RefSeq" id="WP_338098785.1">
    <property type="nucleotide sequence ID" value="NZ_JAWDKD010000003.1"/>
</dbReference>
<dbReference type="Proteomes" id="UP001271789">
    <property type="component" value="Unassembled WGS sequence"/>
</dbReference>
<sequence length="463" mass="53064">MFIGRENELKKLEEMYRSGKFECAVIYGRRRVGKTSLIQEFCKNKKSIYFVAIEAALQNNLSNLSDSIFSVTMPGVDGTPVFEKLEKVFDYLYGLAQKEHLVFVIDEYPYLAHADRSVSSILQAYIDQKFKNTNMMLILCGSSMSFMENQVLGYQSPLYGRRTAQFKINPFDYRTSAQFCRNYSHTEKALVYGITGGVPQYLERIDTSKSLRENIISEFLDPSGYFFEEPSNLLKQELREPQLYNTIIAAIANGASKMNEIATAAGIETSLCSIYLSSLISLGILEKEKPVGEAKSKKSIYKIADNMFRFWYRFVPSNMNAIVSGNGNLVFEKMVDPYLSDYMGGVFEQMGVEYLNRMNGSDQLPFLFSEIGRWWGTNPKRKEEVEMDIVAVSRPESKALFGECKFKNEPVDTDVLERLMENSLLLNYEQKYYILFSKSGFSNKLKKTSPENVILIDLKKMYE</sequence>
<proteinExistence type="predicted"/>
<dbReference type="InterPro" id="IPR011579">
    <property type="entry name" value="ATPase_dom"/>
</dbReference>
<dbReference type="InterPro" id="IPR011335">
    <property type="entry name" value="Restrct_endonuc-II-like"/>
</dbReference>
<dbReference type="PANTHER" id="PTHR34704">
    <property type="entry name" value="ATPASE"/>
    <property type="match status" value="1"/>
</dbReference>
<dbReference type="InterPro" id="IPR036390">
    <property type="entry name" value="WH_DNA-bd_sf"/>
</dbReference>
<dbReference type="EMBL" id="JAWDKD010000003">
    <property type="protein sequence ID" value="MDV0446401.1"/>
    <property type="molecule type" value="Genomic_DNA"/>
</dbReference>
<protein>
    <recommendedName>
        <fullName evidence="5">ATP-binding protein</fullName>
    </recommendedName>
</protein>
<evidence type="ECO:0000313" key="4">
    <source>
        <dbReference type="Proteomes" id="UP001271789"/>
    </source>
</evidence>
<name>A0AAE4MI27_9EURY</name>
<evidence type="ECO:0000259" key="2">
    <source>
        <dbReference type="Pfam" id="PF03008"/>
    </source>
</evidence>
<accession>A0AAE4MI27</accession>
<dbReference type="GO" id="GO:0005524">
    <property type="term" value="F:ATP binding"/>
    <property type="evidence" value="ECO:0007669"/>
    <property type="project" value="InterPro"/>
</dbReference>
<feature type="domain" description="DUF234" evidence="2">
    <location>
        <begin position="311"/>
        <end position="408"/>
    </location>
</feature>
<organism evidence="3 4">
    <name type="scientific">Methanolapillus africanus</name>
    <dbReference type="NCBI Taxonomy" id="3028297"/>
    <lineage>
        <taxon>Archaea</taxon>
        <taxon>Methanobacteriati</taxon>
        <taxon>Methanobacteriota</taxon>
        <taxon>Stenosarchaea group</taxon>
        <taxon>Methanomicrobia</taxon>
        <taxon>Methanosarcinales</taxon>
        <taxon>Methanosarcinaceae</taxon>
        <taxon>Methanolapillus</taxon>
    </lineage>
</organism>
<gene>
    <name evidence="3" type="ORF">MsAg5_02340</name>
</gene>
<dbReference type="AlphaFoldDB" id="A0AAE4MI27"/>
<dbReference type="SUPFAM" id="SSF46785">
    <property type="entry name" value="Winged helix' DNA-binding domain"/>
    <property type="match status" value="1"/>
</dbReference>
<evidence type="ECO:0000313" key="3">
    <source>
        <dbReference type="EMBL" id="MDV0446401.1"/>
    </source>
</evidence>
<dbReference type="Pfam" id="PF03008">
    <property type="entry name" value="DUF234"/>
    <property type="match status" value="1"/>
</dbReference>
<dbReference type="PANTHER" id="PTHR34704:SF1">
    <property type="entry name" value="ATPASE"/>
    <property type="match status" value="1"/>
</dbReference>
<comment type="caution">
    <text evidence="3">The sequence shown here is derived from an EMBL/GenBank/DDBJ whole genome shotgun (WGS) entry which is preliminary data.</text>
</comment>
<dbReference type="SUPFAM" id="SSF52540">
    <property type="entry name" value="P-loop containing nucleoside triphosphate hydrolases"/>
    <property type="match status" value="1"/>
</dbReference>
<dbReference type="SUPFAM" id="SSF52980">
    <property type="entry name" value="Restriction endonuclease-like"/>
    <property type="match status" value="1"/>
</dbReference>
<evidence type="ECO:0008006" key="5">
    <source>
        <dbReference type="Google" id="ProtNLM"/>
    </source>
</evidence>
<reference evidence="3" key="1">
    <citation type="submission" date="2023-06" db="EMBL/GenBank/DDBJ databases">
        <title>Genome sequence of Methanosarcinaceae archaeon Ag5.</title>
        <authorList>
            <person name="Protasov E."/>
            <person name="Platt K."/>
            <person name="Poehlein A."/>
            <person name="Daniel R."/>
            <person name="Brune A."/>
        </authorList>
    </citation>
    <scope>NUCLEOTIDE SEQUENCE</scope>
    <source>
        <strain evidence="3">Ag5</strain>
    </source>
</reference>
<evidence type="ECO:0000259" key="1">
    <source>
        <dbReference type="Pfam" id="PF01637"/>
    </source>
</evidence>
<dbReference type="Gene3D" id="3.40.50.300">
    <property type="entry name" value="P-loop containing nucleotide triphosphate hydrolases"/>
    <property type="match status" value="1"/>
</dbReference>
<dbReference type="Pfam" id="PF01637">
    <property type="entry name" value="ATPase_2"/>
    <property type="match status" value="1"/>
</dbReference>